<gene>
    <name evidence="1" type="ORF">ORQ98_20045</name>
</gene>
<dbReference type="RefSeq" id="WP_274690585.1">
    <property type="nucleotide sequence ID" value="NZ_JAPMOU010000031.1"/>
</dbReference>
<dbReference type="Gene3D" id="1.25.40.10">
    <property type="entry name" value="Tetratricopeptide repeat domain"/>
    <property type="match status" value="1"/>
</dbReference>
<sequence length="394" mass="45404">MKKTIFVLSVFSVGLASGWYGHQYWPDIRLVLLNDSMSEQTLTATTIEPVTSINSQQLVDSELTAPMQGFKELLVDWNTTKIVDHYRQLTQLDDEHKKFARAAFIQKLQQGFEQGKYHQLIKLVSHYLKLNAGDYQIIYILAESYRALGNLPAAIKAYYQLEQYVYDFDQIDNIKAKINVLVQAYHKKVVGESNGEERWPLLLKFYEELALLDQSNYSYLFKQAEIHYQLNDYPRSLALLDYLLADIEWGNVARQLKHKIATKMRAKEGIALRQDNGHYIVSGVIESSHQVELLIDTGATLSVISTRFFKQLEGATEAEFLHNTMMNTANGQLIVPVYRFKRFEIAGRAINDIEFAVMDLPSMEASQGLLGMNFLRNFRFNMDQENNLLFLDLK</sequence>
<dbReference type="EMBL" id="JAPMOU010000031">
    <property type="protein sequence ID" value="MDE1464255.1"/>
    <property type="molecule type" value="Genomic_DNA"/>
</dbReference>
<reference evidence="1 2" key="1">
    <citation type="submission" date="2022-11" db="EMBL/GenBank/DDBJ databases">
        <title>Spartinivicinus poritis sp. nov., isolated from scleractinian coral Porites lutea.</title>
        <authorList>
            <person name="Zhang G."/>
            <person name="Cai L."/>
            <person name="Wei Q."/>
        </authorList>
    </citation>
    <scope>NUCLEOTIDE SEQUENCE [LARGE SCALE GENOMIC DNA]</scope>
    <source>
        <strain evidence="1 2">A2-2</strain>
    </source>
</reference>
<dbReference type="Proteomes" id="UP001528823">
    <property type="component" value="Unassembled WGS sequence"/>
</dbReference>
<dbReference type="InterPro" id="IPR034122">
    <property type="entry name" value="Retropepsin-like_bacterial"/>
</dbReference>
<name>A0ABT5UD06_9GAMM</name>
<comment type="caution">
    <text evidence="1">The sequence shown here is derived from an EMBL/GenBank/DDBJ whole genome shotgun (WGS) entry which is preliminary data.</text>
</comment>
<dbReference type="SUPFAM" id="SSF50630">
    <property type="entry name" value="Acid proteases"/>
    <property type="match status" value="1"/>
</dbReference>
<evidence type="ECO:0000313" key="2">
    <source>
        <dbReference type="Proteomes" id="UP001528823"/>
    </source>
</evidence>
<dbReference type="Gene3D" id="2.40.70.10">
    <property type="entry name" value="Acid Proteases"/>
    <property type="match status" value="1"/>
</dbReference>
<dbReference type="Pfam" id="PF13975">
    <property type="entry name" value="gag-asp_proteas"/>
    <property type="match status" value="1"/>
</dbReference>
<dbReference type="InterPro" id="IPR011990">
    <property type="entry name" value="TPR-like_helical_dom_sf"/>
</dbReference>
<dbReference type="InterPro" id="IPR021109">
    <property type="entry name" value="Peptidase_aspartic_dom_sf"/>
</dbReference>
<dbReference type="SUPFAM" id="SSF48452">
    <property type="entry name" value="TPR-like"/>
    <property type="match status" value="1"/>
</dbReference>
<dbReference type="InterPro" id="IPR001969">
    <property type="entry name" value="Aspartic_peptidase_AS"/>
</dbReference>
<protein>
    <submittedName>
        <fullName evidence="1">Retropepsin-like aspartic protease</fullName>
    </submittedName>
</protein>
<dbReference type="PROSITE" id="PS00141">
    <property type="entry name" value="ASP_PROTEASE"/>
    <property type="match status" value="1"/>
</dbReference>
<keyword evidence="2" id="KW-1185">Reference proteome</keyword>
<organism evidence="1 2">
    <name type="scientific">Spartinivicinus poritis</name>
    <dbReference type="NCBI Taxonomy" id="2994640"/>
    <lineage>
        <taxon>Bacteria</taxon>
        <taxon>Pseudomonadati</taxon>
        <taxon>Pseudomonadota</taxon>
        <taxon>Gammaproteobacteria</taxon>
        <taxon>Oceanospirillales</taxon>
        <taxon>Zooshikellaceae</taxon>
        <taxon>Spartinivicinus</taxon>
    </lineage>
</organism>
<accession>A0ABT5UD06</accession>
<dbReference type="CDD" id="cd05483">
    <property type="entry name" value="retropepsin_like_bacteria"/>
    <property type="match status" value="1"/>
</dbReference>
<proteinExistence type="predicted"/>
<evidence type="ECO:0000313" key="1">
    <source>
        <dbReference type="EMBL" id="MDE1464255.1"/>
    </source>
</evidence>